<dbReference type="InterPro" id="IPR036869">
    <property type="entry name" value="J_dom_sf"/>
</dbReference>
<feature type="region of interest" description="Disordered" evidence="2">
    <location>
        <begin position="275"/>
        <end position="337"/>
    </location>
</feature>
<keyword evidence="5" id="KW-1185">Reference proteome</keyword>
<dbReference type="HOGENOM" id="CLU_055868_0_0_1"/>
<gene>
    <name evidence="4" type="ORF">M422DRAFT_273344</name>
</gene>
<protein>
    <recommendedName>
        <fullName evidence="3">J domain-containing protein</fullName>
    </recommendedName>
</protein>
<dbReference type="InterPro" id="IPR018253">
    <property type="entry name" value="DnaJ_domain_CS"/>
</dbReference>
<sequence>MDDSIDPIAQFFPDDPTISLYTVLSIDSTASANEIKSAYRKLALVHHPDKHASASEEAQKAAALRFQQVGFAYAVLGDEKRRKKYDETGDAREGADWEGRDEEGWTMYFEQMFEKVTRGKLDEMKKAYQGSDEELEDLKAAYAETEGDIEGIISHIPHSNYTDEARFVETIKGLIEAGELESTATWKKGLKDAKGRATRKKKGEKEAKEAEEAAKELGVWDEFYGSGKEGSRKAKGKGKGKKDDGDDREDALKALIQARGKQRLDGFMDSLAAKYGAAEEGPSKGKKRGRGAAAAEEPPEIDEEEFQRIQSGLKKRKSEEKSPSKVKAGKSKGRKGK</sequence>
<accession>A0A0C9TUZ2</accession>
<dbReference type="InterPro" id="IPR056453">
    <property type="entry name" value="HTH_DNAJC9"/>
</dbReference>
<dbReference type="SUPFAM" id="SSF46565">
    <property type="entry name" value="Chaperone J-domain"/>
    <property type="match status" value="1"/>
</dbReference>
<dbReference type="Pfam" id="PF23302">
    <property type="entry name" value="HTH_DNAJC9"/>
    <property type="match status" value="1"/>
</dbReference>
<feature type="compositionally biased region" description="Basic residues" evidence="2">
    <location>
        <begin position="327"/>
        <end position="337"/>
    </location>
</feature>
<dbReference type="GO" id="GO:0005634">
    <property type="term" value="C:nucleus"/>
    <property type="evidence" value="ECO:0007669"/>
    <property type="project" value="TreeGrafter"/>
</dbReference>
<dbReference type="AlphaFoldDB" id="A0A0C9TUZ2"/>
<feature type="domain" description="J" evidence="3">
    <location>
        <begin position="19"/>
        <end position="89"/>
    </location>
</feature>
<evidence type="ECO:0000313" key="4">
    <source>
        <dbReference type="EMBL" id="KIJ25669.1"/>
    </source>
</evidence>
<dbReference type="GO" id="GO:0005737">
    <property type="term" value="C:cytoplasm"/>
    <property type="evidence" value="ECO:0007669"/>
    <property type="project" value="TreeGrafter"/>
</dbReference>
<feature type="coiled-coil region" evidence="1">
    <location>
        <begin position="121"/>
        <end position="148"/>
    </location>
</feature>
<proteinExistence type="predicted"/>
<dbReference type="SMART" id="SM00271">
    <property type="entry name" value="DnaJ"/>
    <property type="match status" value="1"/>
</dbReference>
<dbReference type="PROSITE" id="PS50076">
    <property type="entry name" value="DNAJ_2"/>
    <property type="match status" value="1"/>
</dbReference>
<dbReference type="PRINTS" id="PR00625">
    <property type="entry name" value="JDOMAIN"/>
</dbReference>
<dbReference type="Proteomes" id="UP000054279">
    <property type="component" value="Unassembled WGS sequence"/>
</dbReference>
<name>A0A0C9TUZ2_SPHS4</name>
<dbReference type="Pfam" id="PF00226">
    <property type="entry name" value="DnaJ"/>
    <property type="match status" value="1"/>
</dbReference>
<evidence type="ECO:0000256" key="1">
    <source>
        <dbReference type="SAM" id="Coils"/>
    </source>
</evidence>
<evidence type="ECO:0000313" key="5">
    <source>
        <dbReference type="Proteomes" id="UP000054279"/>
    </source>
</evidence>
<organism evidence="4 5">
    <name type="scientific">Sphaerobolus stellatus (strain SS14)</name>
    <dbReference type="NCBI Taxonomy" id="990650"/>
    <lineage>
        <taxon>Eukaryota</taxon>
        <taxon>Fungi</taxon>
        <taxon>Dikarya</taxon>
        <taxon>Basidiomycota</taxon>
        <taxon>Agaricomycotina</taxon>
        <taxon>Agaricomycetes</taxon>
        <taxon>Phallomycetidae</taxon>
        <taxon>Geastrales</taxon>
        <taxon>Sphaerobolaceae</taxon>
        <taxon>Sphaerobolus</taxon>
    </lineage>
</organism>
<dbReference type="PANTHER" id="PTHR44144">
    <property type="entry name" value="DNAJ HOMOLOG SUBFAMILY C MEMBER 9"/>
    <property type="match status" value="1"/>
</dbReference>
<dbReference type="GO" id="GO:0031072">
    <property type="term" value="F:heat shock protein binding"/>
    <property type="evidence" value="ECO:0007669"/>
    <property type="project" value="TreeGrafter"/>
</dbReference>
<feature type="region of interest" description="Disordered" evidence="2">
    <location>
        <begin position="191"/>
        <end position="253"/>
    </location>
</feature>
<dbReference type="OrthoDB" id="110024at2759"/>
<dbReference type="Gene3D" id="1.10.287.110">
    <property type="entry name" value="DnaJ domain"/>
    <property type="match status" value="1"/>
</dbReference>
<dbReference type="EMBL" id="KN837403">
    <property type="protein sequence ID" value="KIJ25669.1"/>
    <property type="molecule type" value="Genomic_DNA"/>
</dbReference>
<evidence type="ECO:0000259" key="3">
    <source>
        <dbReference type="PROSITE" id="PS50076"/>
    </source>
</evidence>
<dbReference type="CDD" id="cd06257">
    <property type="entry name" value="DnaJ"/>
    <property type="match status" value="1"/>
</dbReference>
<reference evidence="4 5" key="1">
    <citation type="submission" date="2014-06" db="EMBL/GenBank/DDBJ databases">
        <title>Evolutionary Origins and Diversification of the Mycorrhizal Mutualists.</title>
        <authorList>
            <consortium name="DOE Joint Genome Institute"/>
            <consortium name="Mycorrhizal Genomics Consortium"/>
            <person name="Kohler A."/>
            <person name="Kuo A."/>
            <person name="Nagy L.G."/>
            <person name="Floudas D."/>
            <person name="Copeland A."/>
            <person name="Barry K.W."/>
            <person name="Cichocki N."/>
            <person name="Veneault-Fourrey C."/>
            <person name="LaButti K."/>
            <person name="Lindquist E.A."/>
            <person name="Lipzen A."/>
            <person name="Lundell T."/>
            <person name="Morin E."/>
            <person name="Murat C."/>
            <person name="Riley R."/>
            <person name="Ohm R."/>
            <person name="Sun H."/>
            <person name="Tunlid A."/>
            <person name="Henrissat B."/>
            <person name="Grigoriev I.V."/>
            <person name="Hibbett D.S."/>
            <person name="Martin F."/>
        </authorList>
    </citation>
    <scope>NUCLEOTIDE SEQUENCE [LARGE SCALE GENOMIC DNA]</scope>
    <source>
        <strain evidence="4 5">SS14</strain>
    </source>
</reference>
<keyword evidence="1" id="KW-0175">Coiled coil</keyword>
<feature type="compositionally biased region" description="Basic and acidic residues" evidence="2">
    <location>
        <begin position="203"/>
        <end position="215"/>
    </location>
</feature>
<dbReference type="InterPro" id="IPR001623">
    <property type="entry name" value="DnaJ_domain"/>
</dbReference>
<evidence type="ECO:0000256" key="2">
    <source>
        <dbReference type="SAM" id="MobiDB-lite"/>
    </source>
</evidence>
<dbReference type="InterPro" id="IPR052594">
    <property type="entry name" value="J_domain-containing_protein"/>
</dbReference>
<dbReference type="PROSITE" id="PS00636">
    <property type="entry name" value="DNAJ_1"/>
    <property type="match status" value="1"/>
</dbReference>
<dbReference type="PANTHER" id="PTHR44144:SF1">
    <property type="entry name" value="DNAJ HOMOLOG SUBFAMILY C MEMBER 9"/>
    <property type="match status" value="1"/>
</dbReference>